<proteinExistence type="predicted"/>
<sequence length="30" mass="3264">MAKGQTGNEMRSPGYQNATVYSLDVETSLD</sequence>
<feature type="region of interest" description="Disordered" evidence="1">
    <location>
        <begin position="1"/>
        <end position="30"/>
    </location>
</feature>
<name>A0A6J4UE75_9BACT</name>
<feature type="non-terminal residue" evidence="2">
    <location>
        <position position="30"/>
    </location>
</feature>
<gene>
    <name evidence="2" type="ORF">AVDCRST_MAG88-564</name>
</gene>
<evidence type="ECO:0000313" key="2">
    <source>
        <dbReference type="EMBL" id="CAA9548104.1"/>
    </source>
</evidence>
<dbReference type="EMBL" id="CADCWM010000191">
    <property type="protein sequence ID" value="CAA9548104.1"/>
    <property type="molecule type" value="Genomic_DNA"/>
</dbReference>
<reference evidence="2" key="1">
    <citation type="submission" date="2020-02" db="EMBL/GenBank/DDBJ databases">
        <authorList>
            <person name="Meier V. D."/>
        </authorList>
    </citation>
    <scope>NUCLEOTIDE SEQUENCE</scope>
    <source>
        <strain evidence="2">AVDCRST_MAG88</strain>
    </source>
</reference>
<dbReference type="AlphaFoldDB" id="A0A6J4UE75"/>
<feature type="compositionally biased region" description="Polar residues" evidence="1">
    <location>
        <begin position="1"/>
        <end position="20"/>
    </location>
</feature>
<accession>A0A6J4UE75</accession>
<organism evidence="2">
    <name type="scientific">uncultured Thermomicrobiales bacterium</name>
    <dbReference type="NCBI Taxonomy" id="1645740"/>
    <lineage>
        <taxon>Bacteria</taxon>
        <taxon>Pseudomonadati</taxon>
        <taxon>Thermomicrobiota</taxon>
        <taxon>Thermomicrobia</taxon>
        <taxon>Thermomicrobiales</taxon>
        <taxon>environmental samples</taxon>
    </lineage>
</organism>
<evidence type="ECO:0000256" key="1">
    <source>
        <dbReference type="SAM" id="MobiDB-lite"/>
    </source>
</evidence>
<protein>
    <submittedName>
        <fullName evidence="2">Uncharacterized protein</fullName>
    </submittedName>
</protein>